<dbReference type="InterPro" id="IPR050256">
    <property type="entry name" value="Glycosyltransferase_2"/>
</dbReference>
<keyword evidence="3" id="KW-1185">Reference proteome</keyword>
<keyword evidence="2" id="KW-0808">Transferase</keyword>
<dbReference type="GO" id="GO:0016740">
    <property type="term" value="F:transferase activity"/>
    <property type="evidence" value="ECO:0007669"/>
    <property type="project" value="UniProtKB-KW"/>
</dbReference>
<dbReference type="InterPro" id="IPR029044">
    <property type="entry name" value="Nucleotide-diphossugar_trans"/>
</dbReference>
<dbReference type="PANTHER" id="PTHR48090:SF6">
    <property type="entry name" value="SLR5056 PROTEIN"/>
    <property type="match status" value="1"/>
</dbReference>
<evidence type="ECO:0000259" key="1">
    <source>
        <dbReference type="Pfam" id="PF00535"/>
    </source>
</evidence>
<evidence type="ECO:0000313" key="2">
    <source>
        <dbReference type="EMBL" id="THD82302.1"/>
    </source>
</evidence>
<dbReference type="Proteomes" id="UP000309450">
    <property type="component" value="Unassembled WGS sequence"/>
</dbReference>
<dbReference type="RefSeq" id="WP_136395410.1">
    <property type="nucleotide sequence ID" value="NZ_SSND01000004.1"/>
</dbReference>
<dbReference type="Gene3D" id="3.90.550.10">
    <property type="entry name" value="Spore Coat Polysaccharide Biosynthesis Protein SpsA, Chain A"/>
    <property type="match status" value="1"/>
</dbReference>
<organism evidence="2 3">
    <name type="scientific">Aliigemmobacter aestuarii</name>
    <dbReference type="NCBI Taxonomy" id="1445661"/>
    <lineage>
        <taxon>Bacteria</taxon>
        <taxon>Pseudomonadati</taxon>
        <taxon>Pseudomonadota</taxon>
        <taxon>Alphaproteobacteria</taxon>
        <taxon>Rhodobacterales</taxon>
        <taxon>Paracoccaceae</taxon>
        <taxon>Aliigemmobacter</taxon>
    </lineage>
</organism>
<proteinExistence type="predicted"/>
<protein>
    <submittedName>
        <fullName evidence="2">Glycosyltransferase</fullName>
    </submittedName>
</protein>
<dbReference type="InterPro" id="IPR001173">
    <property type="entry name" value="Glyco_trans_2-like"/>
</dbReference>
<dbReference type="AlphaFoldDB" id="A0A4S3MK23"/>
<accession>A0A4S3MK23</accession>
<gene>
    <name evidence="2" type="ORF">E7811_14650</name>
</gene>
<evidence type="ECO:0000313" key="3">
    <source>
        <dbReference type="Proteomes" id="UP000309450"/>
    </source>
</evidence>
<name>A0A4S3MK23_9RHOB</name>
<dbReference type="Pfam" id="PF00535">
    <property type="entry name" value="Glycos_transf_2"/>
    <property type="match status" value="1"/>
</dbReference>
<dbReference type="SUPFAM" id="SSF53448">
    <property type="entry name" value="Nucleotide-diphospho-sugar transferases"/>
    <property type="match status" value="1"/>
</dbReference>
<feature type="domain" description="Glycosyltransferase 2-like" evidence="1">
    <location>
        <begin position="5"/>
        <end position="131"/>
    </location>
</feature>
<dbReference type="OrthoDB" id="5291101at2"/>
<reference evidence="2 3" key="1">
    <citation type="submission" date="2019-04" db="EMBL/GenBank/DDBJ databases">
        <title>Draft genome sequence of Gemmobacter aestuarii sp. nov.</title>
        <authorList>
            <person name="Hameed A."/>
            <person name="Lin S.-Y."/>
            <person name="Shahina M."/>
            <person name="Lai W.-A."/>
            <person name="Young C.-C."/>
        </authorList>
    </citation>
    <scope>NUCLEOTIDE SEQUENCE [LARGE SCALE GENOMIC DNA]</scope>
    <source>
        <strain evidence="2 3">CC-PW-75</strain>
    </source>
</reference>
<dbReference type="EMBL" id="SSND01000004">
    <property type="protein sequence ID" value="THD82302.1"/>
    <property type="molecule type" value="Genomic_DNA"/>
</dbReference>
<sequence length="280" mass="29624">MIVATVLVPAWNEAAVIGRTLAGLAAAGERLRIVVIANACTDDTAAVARQAAPGAVVLETPVPGKCAALNLGLKYAALDLPVVVLDADLQVTADAVLALAAPLAQGEALAACGEMEVSTTGAARSVQCWARAWALNPYFARGKFGGLFALSPHGVARVFPLPAVTADDEYIRRSFLPAEIARVHGCRFVAEAPRTLAALVRVRKRVLRGNQALTARRPPGEGGRALLRAALRHPSRWPDLAVFAGVALWVRLSLAVERRAAVPHWDRDEATRVPRPLTTP</sequence>
<comment type="caution">
    <text evidence="2">The sequence shown here is derived from an EMBL/GenBank/DDBJ whole genome shotgun (WGS) entry which is preliminary data.</text>
</comment>
<dbReference type="PANTHER" id="PTHR48090">
    <property type="entry name" value="UNDECAPRENYL-PHOSPHATE 4-DEOXY-4-FORMAMIDO-L-ARABINOSE TRANSFERASE-RELATED"/>
    <property type="match status" value="1"/>
</dbReference>